<dbReference type="GO" id="GO:0008270">
    <property type="term" value="F:zinc ion binding"/>
    <property type="evidence" value="ECO:0007669"/>
    <property type="project" value="UniProtKB-KW"/>
</dbReference>
<feature type="binding site" evidence="8">
    <location>
        <position position="121"/>
    </location>
    <ligand>
        <name>Zn(2+)</name>
        <dbReference type="ChEBI" id="CHEBI:29105"/>
        <label>2</label>
    </ligand>
</feature>
<dbReference type="PROSITE" id="PS51133">
    <property type="entry name" value="ZF_TFIIS_2"/>
    <property type="match status" value="1"/>
</dbReference>
<dbReference type="GO" id="GO:0005736">
    <property type="term" value="C:RNA polymerase I complex"/>
    <property type="evidence" value="ECO:0007669"/>
    <property type="project" value="TreeGrafter"/>
</dbReference>
<dbReference type="Proteomes" id="UP000008312">
    <property type="component" value="Unassembled WGS sequence"/>
</dbReference>
<dbReference type="InterPro" id="IPR034004">
    <property type="entry name" value="Zn_ribbon_RPA12_C"/>
</dbReference>
<dbReference type="InterPro" id="IPR001222">
    <property type="entry name" value="Znf_TFIIS"/>
</dbReference>
<comment type="subcellular location">
    <subcellularLocation>
        <location evidence="1">Nucleus</location>
        <location evidence="1">Nucleolus</location>
    </subcellularLocation>
</comment>
<evidence type="ECO:0000256" key="8">
    <source>
        <dbReference type="PIRSR" id="PIRSR005586-1"/>
    </source>
</evidence>
<evidence type="ECO:0000256" key="4">
    <source>
        <dbReference type="ARBA" id="ARBA00022771"/>
    </source>
</evidence>
<dbReference type="InterPro" id="IPR012164">
    <property type="entry name" value="Rpa12/Rpb9/Rpc10/TFS"/>
</dbReference>
<sequence>MSKFIDNFEKRGVRVNNVEFCKVCGSILDLPESGTIECGICHWKCQMSDLSNTTIITSSHPKPVPQWVHELQQQEKIQVGPTRALVDEECPRCKNPQMSFYTLQLRSVDEGSTVFYKCLKCG</sequence>
<comment type="function">
    <text evidence="7">DNA-dependent RNA polymerase catalyzes the transcription of DNA into RNA using the four ribonucleoside triphosphates as substrates.</text>
</comment>
<evidence type="ECO:0000313" key="11">
    <source>
        <dbReference type="EMBL" id="CBK21946.2"/>
    </source>
</evidence>
<keyword evidence="12" id="KW-1185">Reference proteome</keyword>
<keyword evidence="5 8" id="KW-0862">Zinc</keyword>
<dbReference type="GO" id="GO:0003676">
    <property type="term" value="F:nucleic acid binding"/>
    <property type="evidence" value="ECO:0007669"/>
    <property type="project" value="InterPro"/>
</dbReference>
<keyword evidence="3 8" id="KW-0479">Metal-binding</keyword>
<keyword evidence="7" id="KW-0804">Transcription</keyword>
<keyword evidence="4 9" id="KW-0863">Zinc-finger</keyword>
<dbReference type="SUPFAM" id="SSF57783">
    <property type="entry name" value="Zinc beta-ribbon"/>
    <property type="match status" value="1"/>
</dbReference>
<dbReference type="GeneID" id="24919243"/>
<dbReference type="Gene3D" id="2.20.25.10">
    <property type="match status" value="1"/>
</dbReference>
<evidence type="ECO:0000256" key="2">
    <source>
        <dbReference type="ARBA" id="ARBA00022478"/>
    </source>
</evidence>
<reference evidence="11" key="1">
    <citation type="submission" date="2010-02" db="EMBL/GenBank/DDBJ databases">
        <title>Sequencing and annotation of the Blastocystis hominis genome.</title>
        <authorList>
            <person name="Wincker P."/>
        </authorList>
    </citation>
    <scope>NUCLEOTIDE SEQUENCE</scope>
    <source>
        <strain evidence="11">Singapore isolate B</strain>
    </source>
</reference>
<dbReference type="CDD" id="cd10507">
    <property type="entry name" value="Zn-ribbon_RPA12"/>
    <property type="match status" value="1"/>
</dbReference>
<keyword evidence="2 7" id="KW-0240">DNA-directed RNA polymerase</keyword>
<evidence type="ECO:0000256" key="6">
    <source>
        <dbReference type="ARBA" id="ARBA00023242"/>
    </source>
</evidence>
<evidence type="ECO:0000256" key="5">
    <source>
        <dbReference type="ARBA" id="ARBA00022833"/>
    </source>
</evidence>
<evidence type="ECO:0000256" key="3">
    <source>
        <dbReference type="ARBA" id="ARBA00022723"/>
    </source>
</evidence>
<evidence type="ECO:0000256" key="9">
    <source>
        <dbReference type="PIRSR" id="PIRSR005586-2"/>
    </source>
</evidence>
<dbReference type="AlphaFoldDB" id="D8M1K7"/>
<feature type="binding site" evidence="8">
    <location>
        <position position="38"/>
    </location>
    <ligand>
        <name>Zn(2+)</name>
        <dbReference type="ChEBI" id="CHEBI:29105"/>
        <label>1</label>
    </ligand>
</feature>
<feature type="binding site" evidence="8">
    <location>
        <position position="21"/>
    </location>
    <ligand>
        <name>Zn(2+)</name>
        <dbReference type="ChEBI" id="CHEBI:29105"/>
        <label>1</label>
    </ligand>
</feature>
<evidence type="ECO:0000256" key="7">
    <source>
        <dbReference type="PIRNR" id="PIRNR005586"/>
    </source>
</evidence>
<dbReference type="GO" id="GO:0006363">
    <property type="term" value="P:termination of RNA polymerase I transcription"/>
    <property type="evidence" value="ECO:0007669"/>
    <property type="project" value="TreeGrafter"/>
</dbReference>
<dbReference type="OMA" id="EMQYHTL"/>
<evidence type="ECO:0000313" key="12">
    <source>
        <dbReference type="Proteomes" id="UP000008312"/>
    </source>
</evidence>
<feature type="binding site" evidence="8">
    <location>
        <position position="118"/>
    </location>
    <ligand>
        <name>Zn(2+)</name>
        <dbReference type="ChEBI" id="CHEBI:29105"/>
        <label>2</label>
    </ligand>
</feature>
<name>D8M1K7_BLAHO</name>
<dbReference type="SMART" id="SM00440">
    <property type="entry name" value="ZnF_C2C2"/>
    <property type="match status" value="1"/>
</dbReference>
<keyword evidence="6 7" id="KW-0539">Nucleus</keyword>
<proteinExistence type="inferred from homology"/>
<dbReference type="EMBL" id="FN668645">
    <property type="protein sequence ID" value="CBK21946.2"/>
    <property type="molecule type" value="Genomic_DNA"/>
</dbReference>
<evidence type="ECO:0000256" key="1">
    <source>
        <dbReference type="ARBA" id="ARBA00004604"/>
    </source>
</evidence>
<feature type="zinc finger region" description="C4-type" evidence="9">
    <location>
        <begin position="21"/>
        <end position="41"/>
    </location>
</feature>
<protein>
    <recommendedName>
        <fullName evidence="7">DNA-directed RNA polymerase subunit</fullName>
    </recommendedName>
</protein>
<accession>D8M1K7</accession>
<dbReference type="GO" id="GO:0003899">
    <property type="term" value="F:DNA-directed RNA polymerase activity"/>
    <property type="evidence" value="ECO:0007669"/>
    <property type="project" value="InterPro"/>
</dbReference>
<feature type="binding site" evidence="8">
    <location>
        <position position="93"/>
    </location>
    <ligand>
        <name>Zn(2+)</name>
        <dbReference type="ChEBI" id="CHEBI:29105"/>
        <label>2</label>
    </ligand>
</feature>
<organism evidence="11">
    <name type="scientific">Blastocystis hominis</name>
    <dbReference type="NCBI Taxonomy" id="12968"/>
    <lineage>
        <taxon>Eukaryota</taxon>
        <taxon>Sar</taxon>
        <taxon>Stramenopiles</taxon>
        <taxon>Bigyra</taxon>
        <taxon>Opalozoa</taxon>
        <taxon>Opalinata</taxon>
        <taxon>Blastocystidae</taxon>
        <taxon>Blastocystis</taxon>
    </lineage>
</organism>
<dbReference type="RefSeq" id="XP_012895994.1">
    <property type="nucleotide sequence ID" value="XM_013040540.1"/>
</dbReference>
<dbReference type="OrthoDB" id="10056816at2759"/>
<feature type="binding site" evidence="8">
    <location>
        <position position="90"/>
    </location>
    <ligand>
        <name>Zn(2+)</name>
        <dbReference type="ChEBI" id="CHEBI:29105"/>
        <label>2</label>
    </ligand>
</feature>
<evidence type="ECO:0000259" key="10">
    <source>
        <dbReference type="PROSITE" id="PS51133"/>
    </source>
</evidence>
<feature type="domain" description="TFIIS-type" evidence="10">
    <location>
        <begin position="86"/>
        <end position="122"/>
    </location>
</feature>
<dbReference type="PANTHER" id="PTHR11239:SF14">
    <property type="entry name" value="DNA-DIRECTED RNA POLYMERASE I SUBUNIT RPA12"/>
    <property type="match status" value="1"/>
</dbReference>
<dbReference type="Pfam" id="PF01096">
    <property type="entry name" value="Zn_ribbon_TFIIS"/>
    <property type="match status" value="1"/>
</dbReference>
<feature type="binding site" evidence="8">
    <location>
        <position position="24"/>
    </location>
    <ligand>
        <name>Zn(2+)</name>
        <dbReference type="ChEBI" id="CHEBI:29105"/>
        <label>1</label>
    </ligand>
</feature>
<feature type="binding site" evidence="8">
    <location>
        <position position="41"/>
    </location>
    <ligand>
        <name>Zn(2+)</name>
        <dbReference type="ChEBI" id="CHEBI:29105"/>
        <label>1</label>
    </ligand>
</feature>
<dbReference type="PIRSF" id="PIRSF005586">
    <property type="entry name" value="RNApol_RpoM"/>
    <property type="match status" value="1"/>
</dbReference>
<dbReference type="PANTHER" id="PTHR11239">
    <property type="entry name" value="DNA-DIRECTED RNA POLYMERASE"/>
    <property type="match status" value="1"/>
</dbReference>
<gene>
    <name evidence="11" type="ORF">GSBLH_T00002031001</name>
</gene>
<dbReference type="InParanoid" id="D8M1K7"/>
<comment type="similarity">
    <text evidence="7">Belongs to the archaeal rpoM/eukaryotic RPA12/RPB9/RPC11 RNA polymerase family.</text>
</comment>